<keyword evidence="1" id="KW-1133">Transmembrane helix</keyword>
<evidence type="ECO:0000256" key="1">
    <source>
        <dbReference type="SAM" id="Phobius"/>
    </source>
</evidence>
<dbReference type="InterPro" id="IPR038885">
    <property type="entry name" value="PLB1"/>
</dbReference>
<feature type="transmembrane region" description="Helical" evidence="1">
    <location>
        <begin position="382"/>
        <end position="404"/>
    </location>
</feature>
<organism evidence="2 3">
    <name type="scientific">Mesorhabditis belari</name>
    <dbReference type="NCBI Taxonomy" id="2138241"/>
    <lineage>
        <taxon>Eukaryota</taxon>
        <taxon>Metazoa</taxon>
        <taxon>Ecdysozoa</taxon>
        <taxon>Nematoda</taxon>
        <taxon>Chromadorea</taxon>
        <taxon>Rhabditida</taxon>
        <taxon>Rhabditina</taxon>
        <taxon>Rhabditomorpha</taxon>
        <taxon>Rhabditoidea</taxon>
        <taxon>Rhabditidae</taxon>
        <taxon>Mesorhabditinae</taxon>
        <taxon>Mesorhabditis</taxon>
    </lineage>
</organism>
<dbReference type="PANTHER" id="PTHR21325:SF28">
    <property type="entry name" value="SGNH DOMAIN-CONTAINING PROTEIN"/>
    <property type="match status" value="1"/>
</dbReference>
<evidence type="ECO:0000313" key="3">
    <source>
        <dbReference type="WBParaSite" id="MBELARI_LOCUS14154"/>
    </source>
</evidence>
<accession>A0AAF3EK44</accession>
<keyword evidence="1" id="KW-0812">Transmembrane</keyword>
<dbReference type="PANTHER" id="PTHR21325">
    <property type="entry name" value="PHOSPHOLIPASE B, PLB1"/>
    <property type="match status" value="1"/>
</dbReference>
<dbReference type="Proteomes" id="UP000887575">
    <property type="component" value="Unassembled WGS sequence"/>
</dbReference>
<name>A0AAF3EK44_9BILA</name>
<dbReference type="AlphaFoldDB" id="A0AAF3EK44"/>
<evidence type="ECO:0000313" key="2">
    <source>
        <dbReference type="Proteomes" id="UP000887575"/>
    </source>
</evidence>
<sequence>MRRDFDISSIFPLIFISFTIIFSSFAHCDENIVRIEERLTTDREFYENWMHLVGLQAQELEEQSDDFPIESDKIYLNLTQCRRTSAEYPDHVDYIRPEDVSIYAEIGHLTRYCSHNFSLLQAGILDSCQHRGADAESPTIEKLLRLFADNLTVINANQRDDPLRDQARAIGEAVQKIDDYDKKWKLIVVVPSIQDGEASETGQTAVEVLAMIEEMEIQLPLRTLILIVENSGKEIWADASHSHAACRQMLSRWKAHSHFNAENVWDQVRIIAKKNFRKANFSVEFLPLLKNASLIHLPDAMDLSVLGYDCAHFSERGLSLLHTGIWNEMWAKTSQRSRQWRPLPQRILCPDPRCPFIRTEINSEICIWNEIESWVSPLPPELIALAVLVLAVLLTICLLVCLCMHRAPRLRKKPLHSFGSTFSSIRFIDEDI</sequence>
<keyword evidence="2" id="KW-1185">Reference proteome</keyword>
<dbReference type="GO" id="GO:0004620">
    <property type="term" value="F:phospholipase activity"/>
    <property type="evidence" value="ECO:0007669"/>
    <property type="project" value="InterPro"/>
</dbReference>
<proteinExistence type="predicted"/>
<dbReference type="WBParaSite" id="MBELARI_LOCUS14154">
    <property type="protein sequence ID" value="MBELARI_LOCUS14154"/>
    <property type="gene ID" value="MBELARI_LOCUS14154"/>
</dbReference>
<keyword evidence="1" id="KW-0472">Membrane</keyword>
<protein>
    <submittedName>
        <fullName evidence="3">Phospholipase B1, membrane-associated</fullName>
    </submittedName>
</protein>
<dbReference type="GO" id="GO:0006644">
    <property type="term" value="P:phospholipid metabolic process"/>
    <property type="evidence" value="ECO:0007669"/>
    <property type="project" value="TreeGrafter"/>
</dbReference>
<reference evidence="3" key="1">
    <citation type="submission" date="2024-02" db="UniProtKB">
        <authorList>
            <consortium name="WormBaseParasite"/>
        </authorList>
    </citation>
    <scope>IDENTIFICATION</scope>
</reference>